<dbReference type="SUPFAM" id="SSF54593">
    <property type="entry name" value="Glyoxalase/Bleomycin resistance protein/Dihydroxybiphenyl dioxygenase"/>
    <property type="match status" value="1"/>
</dbReference>
<dbReference type="AlphaFoldDB" id="A0AA48RFA8"/>
<evidence type="ECO:0000259" key="1">
    <source>
        <dbReference type="PROSITE" id="PS51819"/>
    </source>
</evidence>
<dbReference type="Gene3D" id="3.10.180.10">
    <property type="entry name" value="2,3-Dihydroxybiphenyl 1,2-Dioxygenase, domain 1"/>
    <property type="match status" value="1"/>
</dbReference>
<sequence>MIGFVLVGTNDLRRAIEFYDKICAAFGAKRLYQMTTGCTGVMYGTGDDPTLGIVLPFDKKPAQAGNGVMIALSMASREEVEKVHALALALGGADEGAPGPRGNGTAYCAYFRDPDGNKICVFCELT</sequence>
<gene>
    <name evidence="2" type="ORF">AMST5_04220</name>
</gene>
<feature type="domain" description="VOC" evidence="1">
    <location>
        <begin position="1"/>
        <end position="124"/>
    </location>
</feature>
<name>A0AA48RFA8_9ZZZZ</name>
<reference evidence="2" key="1">
    <citation type="submission" date="2023-07" db="EMBL/GenBank/DDBJ databases">
        <authorList>
            <person name="Pelsma A.J. K."/>
        </authorList>
    </citation>
    <scope>NUCLEOTIDE SEQUENCE</scope>
</reference>
<protein>
    <recommendedName>
        <fullName evidence="1">VOC domain-containing protein</fullName>
    </recommendedName>
</protein>
<evidence type="ECO:0000313" key="2">
    <source>
        <dbReference type="EMBL" id="CAJ0892433.1"/>
    </source>
</evidence>
<dbReference type="EMBL" id="OY288114">
    <property type="protein sequence ID" value="CAJ0892433.1"/>
    <property type="molecule type" value="Genomic_DNA"/>
</dbReference>
<accession>A0AA48RFA8</accession>
<proteinExistence type="predicted"/>
<dbReference type="Pfam" id="PF00903">
    <property type="entry name" value="Glyoxalase"/>
    <property type="match status" value="1"/>
</dbReference>
<organism evidence="2">
    <name type="scientific">freshwater sediment metagenome</name>
    <dbReference type="NCBI Taxonomy" id="556182"/>
    <lineage>
        <taxon>unclassified sequences</taxon>
        <taxon>metagenomes</taxon>
        <taxon>ecological metagenomes</taxon>
    </lineage>
</organism>
<dbReference type="PROSITE" id="PS51819">
    <property type="entry name" value="VOC"/>
    <property type="match status" value="1"/>
</dbReference>
<dbReference type="PANTHER" id="PTHR35006">
    <property type="entry name" value="GLYOXALASE FAMILY PROTEIN (AFU_ORTHOLOGUE AFUA_5G14830)"/>
    <property type="match status" value="1"/>
</dbReference>
<dbReference type="PANTHER" id="PTHR35006:SF1">
    <property type="entry name" value="BLL2941 PROTEIN"/>
    <property type="match status" value="1"/>
</dbReference>
<dbReference type="InterPro" id="IPR029068">
    <property type="entry name" value="Glyas_Bleomycin-R_OHBP_Dase"/>
</dbReference>
<dbReference type="InterPro" id="IPR037523">
    <property type="entry name" value="VOC_core"/>
</dbReference>
<dbReference type="InterPro" id="IPR004360">
    <property type="entry name" value="Glyas_Fos-R_dOase_dom"/>
</dbReference>
<dbReference type="CDD" id="cd07262">
    <property type="entry name" value="VOC_like"/>
    <property type="match status" value="1"/>
</dbReference>